<dbReference type="KEGG" id="sng:SNE_A07390"/>
<sequence>MKKFFLLIITSLAFLPISSYADGDPLELVYYNIIVNEDLFSQASEQKQIIASSDYIYSVDQALKCFLYNYGSLDTNTQLELLGVIQYLLSSGLITGGNNGGYNVSYSELTTLQVLMGGLANNPEKMAQLIGYMNEFIIQNLFISSSSHNSSSTLQNDIETMMTLNNCLTQLNLNPQLITNNDFLNSLYQAFENANSLLGQYGKDLMLFDLDLVGAGLYQYYSCTLPPSTSLTAKFQSASELQPLMVNLITGANQLYFAEMNSHLQMGILSMQD</sequence>
<dbReference type="RefSeq" id="WP_013943083.1">
    <property type="nucleotide sequence ID" value="NC_015713.1"/>
</dbReference>
<keyword evidence="3" id="KW-1185">Reference proteome</keyword>
<reference evidence="2 3" key="2">
    <citation type="journal article" date="2011" name="Mol. Biol. Evol.">
        <title>Unity in variety--the pan-genome of the Chlamydiae.</title>
        <authorList>
            <person name="Collingro A."/>
            <person name="Tischler P."/>
            <person name="Weinmaier T."/>
            <person name="Penz T."/>
            <person name="Heinz E."/>
            <person name="Brunham R.C."/>
            <person name="Read T.D."/>
            <person name="Bavoil P.M."/>
            <person name="Sachse K."/>
            <person name="Kahane S."/>
            <person name="Friedman M.G."/>
            <person name="Rattei T."/>
            <person name="Myers G.S."/>
            <person name="Horn M."/>
        </authorList>
    </citation>
    <scope>NUCLEOTIDE SEQUENCE [LARGE SCALE GENOMIC DNA]</scope>
    <source>
        <strain evidence="3">ATCC VR-1471 / Z</strain>
    </source>
</reference>
<dbReference type="STRING" id="331113.SNE_A07390"/>
<dbReference type="AlphaFoldDB" id="F8L797"/>
<gene>
    <name evidence="2" type="ordered locus">SNE_A07390</name>
</gene>
<accession>F8L797</accession>
<keyword evidence="1" id="KW-0732">Signal</keyword>
<feature type="chain" id="PRO_5003374155" evidence="1">
    <location>
        <begin position="22"/>
        <end position="273"/>
    </location>
</feature>
<evidence type="ECO:0000313" key="3">
    <source>
        <dbReference type="Proteomes" id="UP000000496"/>
    </source>
</evidence>
<evidence type="ECO:0000313" key="2">
    <source>
        <dbReference type="EMBL" id="CCB88616.1"/>
    </source>
</evidence>
<name>F8L797_SIMNZ</name>
<protein>
    <submittedName>
        <fullName evidence="2">Uncharacterized protein</fullName>
    </submittedName>
</protein>
<organism evidence="2 3">
    <name type="scientific">Simkania negevensis (strain ATCC VR-1471 / DSM 27360 / Z)</name>
    <dbReference type="NCBI Taxonomy" id="331113"/>
    <lineage>
        <taxon>Bacteria</taxon>
        <taxon>Pseudomonadati</taxon>
        <taxon>Chlamydiota</taxon>
        <taxon>Chlamydiia</taxon>
        <taxon>Parachlamydiales</taxon>
        <taxon>Simkaniaceae</taxon>
        <taxon>Simkania</taxon>
    </lineage>
</organism>
<feature type="signal peptide" evidence="1">
    <location>
        <begin position="1"/>
        <end position="21"/>
    </location>
</feature>
<reference key="1">
    <citation type="journal article" date="2011" name="Mol. Biol. Evol.">
        <title>Unity in variety -- the pan-genome of the Chlamydiae.</title>
        <authorList>
            <person name="Collingro A."/>
            <person name="Tischler P."/>
            <person name="Weinmaier T."/>
            <person name="Penz T."/>
            <person name="Heinz E."/>
            <person name="Brunham R.C."/>
            <person name="Read T.D."/>
            <person name="Bavoil P.M."/>
            <person name="Sachse K."/>
            <person name="Kahane S."/>
            <person name="Friedman M.G."/>
            <person name="Rattei T."/>
            <person name="Myers G.S.A."/>
            <person name="Horn M."/>
        </authorList>
    </citation>
    <scope>NUCLEOTIDE SEQUENCE</scope>
    <source>
        <strain>Z</strain>
    </source>
</reference>
<proteinExistence type="predicted"/>
<evidence type="ECO:0000256" key="1">
    <source>
        <dbReference type="SAM" id="SignalP"/>
    </source>
</evidence>
<dbReference type="Proteomes" id="UP000000496">
    <property type="component" value="Chromosome gsn.131"/>
</dbReference>
<dbReference type="EMBL" id="FR872582">
    <property type="protein sequence ID" value="CCB88616.1"/>
    <property type="molecule type" value="Genomic_DNA"/>
</dbReference>
<dbReference type="HOGENOM" id="CLU_093171_0_0_0"/>